<reference evidence="2" key="1">
    <citation type="journal article" date="2020" name="Nature">
        <title>Giant virus diversity and host interactions through global metagenomics.</title>
        <authorList>
            <person name="Schulz F."/>
            <person name="Roux S."/>
            <person name="Paez-Espino D."/>
            <person name="Jungbluth S."/>
            <person name="Walsh D.A."/>
            <person name="Denef V.J."/>
            <person name="McMahon K.D."/>
            <person name="Konstantinidis K.T."/>
            <person name="Eloe-Fadrosh E.A."/>
            <person name="Kyrpides N.C."/>
            <person name="Woyke T."/>
        </authorList>
    </citation>
    <scope>NUCLEOTIDE SEQUENCE</scope>
    <source>
        <strain evidence="2">GVMAG-M-3300009068-24</strain>
    </source>
</reference>
<sequence>MHVMNLYVPSVKAEVTFHIGRHAQDNEEVIHTSDPDDLWFHVVGGPSSHVVARMASVGAVNKKQRHKIMVQGALLCKQHSNNKSDRNVEVMVAPIRHVRTREPGGKVGSVTVEQYQTVHV</sequence>
<protein>
    <recommendedName>
        <fullName evidence="1">NFACT RNA-binding domain-containing protein</fullName>
    </recommendedName>
</protein>
<proteinExistence type="predicted"/>
<evidence type="ECO:0000259" key="1">
    <source>
        <dbReference type="Pfam" id="PF05670"/>
    </source>
</evidence>
<dbReference type="EMBL" id="MN738884">
    <property type="protein sequence ID" value="QHT29870.1"/>
    <property type="molecule type" value="Genomic_DNA"/>
</dbReference>
<dbReference type="InterPro" id="IPR008532">
    <property type="entry name" value="NFACT_RNA-bd"/>
</dbReference>
<feature type="domain" description="NFACT RNA-binding" evidence="1">
    <location>
        <begin position="15"/>
        <end position="110"/>
    </location>
</feature>
<dbReference type="AlphaFoldDB" id="A0A6C0ENF4"/>
<accession>A0A6C0ENF4</accession>
<name>A0A6C0ENF4_9ZZZZ</name>
<evidence type="ECO:0000313" key="2">
    <source>
        <dbReference type="EMBL" id="QHT29870.1"/>
    </source>
</evidence>
<dbReference type="Pfam" id="PF05670">
    <property type="entry name" value="NFACT-R_1"/>
    <property type="match status" value="1"/>
</dbReference>
<organism evidence="2">
    <name type="scientific">viral metagenome</name>
    <dbReference type="NCBI Taxonomy" id="1070528"/>
    <lineage>
        <taxon>unclassified sequences</taxon>
        <taxon>metagenomes</taxon>
        <taxon>organismal metagenomes</taxon>
    </lineage>
</organism>